<keyword evidence="1 2" id="KW-0812">Transmembrane</keyword>
<proteinExistence type="predicted"/>
<dbReference type="AlphaFoldDB" id="W7WXJ4"/>
<dbReference type="RefSeq" id="XP_012655941.1">
    <property type="nucleotide sequence ID" value="XM_012800487.1"/>
</dbReference>
<organism evidence="2 3">
    <name type="scientific">Tetrahymena thermophila (strain SB210)</name>
    <dbReference type="NCBI Taxonomy" id="312017"/>
    <lineage>
        <taxon>Eukaryota</taxon>
        <taxon>Sar</taxon>
        <taxon>Alveolata</taxon>
        <taxon>Ciliophora</taxon>
        <taxon>Intramacronucleata</taxon>
        <taxon>Oligohymenophorea</taxon>
        <taxon>Hymenostomatida</taxon>
        <taxon>Tetrahymenina</taxon>
        <taxon>Tetrahymenidae</taxon>
        <taxon>Tetrahymena</taxon>
    </lineage>
</organism>
<dbReference type="Proteomes" id="UP000009168">
    <property type="component" value="Unassembled WGS sequence"/>
</dbReference>
<keyword evidence="3" id="KW-1185">Reference proteome</keyword>
<sequence>MQYLVLSIYKLYYWVVYYQFFYLVSCLFINQKHQQFNSVLERKLLLKKGMQGYNSQLFISFMWDRLFVQNFVFLNLLKNCRFFNQSRIYFLHTSDEEINNFCNQILAKLSICIGFSKMYVSFYLLLYCLINPICY</sequence>
<name>W7WXJ4_TETTS</name>
<accession>W7WXJ4</accession>
<feature type="transmembrane region" description="Helical" evidence="1">
    <location>
        <begin position="12"/>
        <end position="30"/>
    </location>
</feature>
<reference evidence="3" key="1">
    <citation type="journal article" date="2006" name="PLoS Biol.">
        <title>Macronuclear genome sequence of the ciliate Tetrahymena thermophila, a model eukaryote.</title>
        <authorList>
            <person name="Eisen J.A."/>
            <person name="Coyne R.S."/>
            <person name="Wu M."/>
            <person name="Wu D."/>
            <person name="Thiagarajan M."/>
            <person name="Wortman J.R."/>
            <person name="Badger J.H."/>
            <person name="Ren Q."/>
            <person name="Amedeo P."/>
            <person name="Jones K.M."/>
            <person name="Tallon L.J."/>
            <person name="Delcher A.L."/>
            <person name="Salzberg S.L."/>
            <person name="Silva J.C."/>
            <person name="Haas B.J."/>
            <person name="Majoros W.H."/>
            <person name="Farzad M."/>
            <person name="Carlton J.M."/>
            <person name="Smith R.K. Jr."/>
            <person name="Garg J."/>
            <person name="Pearlman R.E."/>
            <person name="Karrer K.M."/>
            <person name="Sun L."/>
            <person name="Manning G."/>
            <person name="Elde N.C."/>
            <person name="Turkewitz A.P."/>
            <person name="Asai D.J."/>
            <person name="Wilkes D.E."/>
            <person name="Wang Y."/>
            <person name="Cai H."/>
            <person name="Collins K."/>
            <person name="Stewart B.A."/>
            <person name="Lee S.R."/>
            <person name="Wilamowska K."/>
            <person name="Weinberg Z."/>
            <person name="Ruzzo W.L."/>
            <person name="Wloga D."/>
            <person name="Gaertig J."/>
            <person name="Frankel J."/>
            <person name="Tsao C.-C."/>
            <person name="Gorovsky M.A."/>
            <person name="Keeling P.J."/>
            <person name="Waller R.F."/>
            <person name="Patron N.J."/>
            <person name="Cherry J.M."/>
            <person name="Stover N.A."/>
            <person name="Krieger C.J."/>
            <person name="del Toro C."/>
            <person name="Ryder H.F."/>
            <person name="Williamson S.C."/>
            <person name="Barbeau R.A."/>
            <person name="Hamilton E.P."/>
            <person name="Orias E."/>
        </authorList>
    </citation>
    <scope>NUCLEOTIDE SEQUENCE [LARGE SCALE GENOMIC DNA]</scope>
    <source>
        <strain evidence="3">SB210</strain>
    </source>
</reference>
<evidence type="ECO:0000313" key="3">
    <source>
        <dbReference type="Proteomes" id="UP000009168"/>
    </source>
</evidence>
<gene>
    <name evidence="2" type="ORF">TTHERM_000929441</name>
</gene>
<evidence type="ECO:0000256" key="1">
    <source>
        <dbReference type="SAM" id="Phobius"/>
    </source>
</evidence>
<dbReference type="GeneID" id="24441113"/>
<keyword evidence="1" id="KW-1133">Transmembrane helix</keyword>
<dbReference type="EMBL" id="GG662368">
    <property type="protein sequence ID" value="EWS71530.1"/>
    <property type="molecule type" value="Genomic_DNA"/>
</dbReference>
<dbReference type="KEGG" id="tet:TTHERM_000929441"/>
<protein>
    <submittedName>
        <fullName evidence="2">Transmembrane protein, putative</fullName>
    </submittedName>
</protein>
<keyword evidence="1" id="KW-0472">Membrane</keyword>
<dbReference type="InParanoid" id="W7WXJ4"/>
<evidence type="ECO:0000313" key="2">
    <source>
        <dbReference type="EMBL" id="EWS71530.1"/>
    </source>
</evidence>